<reference evidence="1" key="1">
    <citation type="journal article" date="2015" name="Nature">
        <title>Complex archaea that bridge the gap between prokaryotes and eukaryotes.</title>
        <authorList>
            <person name="Spang A."/>
            <person name="Saw J.H."/>
            <person name="Jorgensen S.L."/>
            <person name="Zaremba-Niedzwiedzka K."/>
            <person name="Martijn J."/>
            <person name="Lind A.E."/>
            <person name="van Eijk R."/>
            <person name="Schleper C."/>
            <person name="Guy L."/>
            <person name="Ettema T.J."/>
        </authorList>
    </citation>
    <scope>NUCLEOTIDE SEQUENCE</scope>
</reference>
<gene>
    <name evidence="1" type="ORF">LCGC14_1168200</name>
</gene>
<organism evidence="1">
    <name type="scientific">marine sediment metagenome</name>
    <dbReference type="NCBI Taxonomy" id="412755"/>
    <lineage>
        <taxon>unclassified sequences</taxon>
        <taxon>metagenomes</taxon>
        <taxon>ecological metagenomes</taxon>
    </lineage>
</organism>
<comment type="caution">
    <text evidence="1">The sequence shown here is derived from an EMBL/GenBank/DDBJ whole genome shotgun (WGS) entry which is preliminary data.</text>
</comment>
<evidence type="ECO:0000313" key="1">
    <source>
        <dbReference type="EMBL" id="KKM97416.1"/>
    </source>
</evidence>
<proteinExistence type="predicted"/>
<protein>
    <submittedName>
        <fullName evidence="1">Uncharacterized protein</fullName>
    </submittedName>
</protein>
<sequence>MPEEQKPKCDIDDLMCQMQALNHLDGLENLLGTERFQARYPEFKGLGDVVKVRIGEQRSTITEMMEQCGMLSLEVTKEESLTVKPASVTTIEEE</sequence>
<dbReference type="AlphaFoldDB" id="A0A0F9MDK4"/>
<name>A0A0F9MDK4_9ZZZZ</name>
<dbReference type="EMBL" id="LAZR01005749">
    <property type="protein sequence ID" value="KKM97416.1"/>
    <property type="molecule type" value="Genomic_DNA"/>
</dbReference>
<accession>A0A0F9MDK4</accession>